<sequence length="669" mass="74301">MLEMTTERTWIDITDPQTGRVFYANVVNQKWTDIKDAQQMVTGQSQTTNFTSDPVADELIQHASSVPTTTTSGALRFALSGRSDAKQLESVDSSPSQSPCQTKSQFGAFSRASLETALRGKSRDRTSRSLDLGSRATEGDVSHKKGESLNWMPKSFFGRSGGQPPSNKSEESSRSPLGLGRRLSLSTTPTKRAAAAIGAPTNNPEAAAAMHPLNNGSLYNVPPPSPGLPKALKNDISKFAINGFARQYFATHKRGIFRKTVPVEEMLQWQRDALRTALLILAKPLDKEALKCFRSIQRIMGDRQSGLSEDEEIQSLLDKGIAHGQLRDEIYVQLCKQLTHNPDSGSSYRGWELMCVLTTTFPPSKNLERYLTTFIDRKRINENSNPSNTPNATISESSESSTTAAISTMASYALLKLLRTCQKGSKGKVPTIPEIVRAKESPFKPSAFGESLKFIMQQQATKEDTVFDSKGQEYPVKDMRVPRIVPFLSDAILHLHGQSTEGIFRVPGDVDAITQLRLHIENDNYTLPQGLSDPNVPASLLKYWLRDLTDALIPSTLYEACIQCAKDCEQTGLDNVTSAREAMKIVNQLPEVERRVLLYIIAFLQFFLPTSVSSLTRMNVHNLAMVFAPNFLRCPYDNLTRVFENSRYEQAFVRILIHGPPLTDALTWV</sequence>
<dbReference type="Pfam" id="PF00620">
    <property type="entry name" value="RhoGAP"/>
    <property type="match status" value="1"/>
</dbReference>
<organism evidence="4 5">
    <name type="scientific">Bifiguratus adelaidae</name>
    <dbReference type="NCBI Taxonomy" id="1938954"/>
    <lineage>
        <taxon>Eukaryota</taxon>
        <taxon>Fungi</taxon>
        <taxon>Fungi incertae sedis</taxon>
        <taxon>Mucoromycota</taxon>
        <taxon>Mucoromycotina</taxon>
        <taxon>Endogonomycetes</taxon>
        <taxon>Endogonales</taxon>
        <taxon>Endogonales incertae sedis</taxon>
        <taxon>Bifiguratus</taxon>
    </lineage>
</organism>
<feature type="compositionally biased region" description="Low complexity" evidence="1">
    <location>
        <begin position="174"/>
        <end position="186"/>
    </location>
</feature>
<accession>A0A261Y8C4</accession>
<name>A0A261Y8C4_9FUNG</name>
<dbReference type="Pfam" id="PF00784">
    <property type="entry name" value="MyTH4"/>
    <property type="match status" value="1"/>
</dbReference>
<feature type="region of interest" description="Disordered" evidence="1">
    <location>
        <begin position="86"/>
        <end position="192"/>
    </location>
</feature>
<dbReference type="PROSITE" id="PS51016">
    <property type="entry name" value="MYTH4"/>
    <property type="match status" value="1"/>
</dbReference>
<dbReference type="EMBL" id="MVBO01000001">
    <property type="protein sequence ID" value="OZJ06875.1"/>
    <property type="molecule type" value="Genomic_DNA"/>
</dbReference>
<protein>
    <recommendedName>
        <fullName evidence="6">Rho-GAP domain-containing protein</fullName>
    </recommendedName>
</protein>
<feature type="domain" description="MyTH4" evidence="3">
    <location>
        <begin position="269"/>
        <end position="439"/>
    </location>
</feature>
<dbReference type="PROSITE" id="PS50238">
    <property type="entry name" value="RHOGAP"/>
    <property type="match status" value="1"/>
</dbReference>
<keyword evidence="5" id="KW-1185">Reference proteome</keyword>
<dbReference type="PANTHER" id="PTHR45876:SF8">
    <property type="entry name" value="FI04035P"/>
    <property type="match status" value="1"/>
</dbReference>
<dbReference type="GO" id="GO:0005096">
    <property type="term" value="F:GTPase activator activity"/>
    <property type="evidence" value="ECO:0007669"/>
    <property type="project" value="TreeGrafter"/>
</dbReference>
<evidence type="ECO:0000259" key="3">
    <source>
        <dbReference type="PROSITE" id="PS51016"/>
    </source>
</evidence>
<evidence type="ECO:0000259" key="2">
    <source>
        <dbReference type="PROSITE" id="PS50238"/>
    </source>
</evidence>
<feature type="compositionally biased region" description="Polar residues" evidence="1">
    <location>
        <begin position="90"/>
        <end position="107"/>
    </location>
</feature>
<comment type="caution">
    <text evidence="4">The sequence shown here is derived from an EMBL/GenBank/DDBJ whole genome shotgun (WGS) entry which is preliminary data.</text>
</comment>
<feature type="region of interest" description="Disordered" evidence="1">
    <location>
        <begin position="380"/>
        <end position="399"/>
    </location>
</feature>
<dbReference type="AlphaFoldDB" id="A0A261Y8C4"/>
<dbReference type="GO" id="GO:0007165">
    <property type="term" value="P:signal transduction"/>
    <property type="evidence" value="ECO:0007669"/>
    <property type="project" value="InterPro"/>
</dbReference>
<dbReference type="InterPro" id="IPR008936">
    <property type="entry name" value="Rho_GTPase_activation_prot"/>
</dbReference>
<proteinExistence type="predicted"/>
<dbReference type="InterPro" id="IPR000857">
    <property type="entry name" value="MyTH4_dom"/>
</dbReference>
<dbReference type="Proteomes" id="UP000242875">
    <property type="component" value="Unassembled WGS sequence"/>
</dbReference>
<feature type="compositionally biased region" description="Polar residues" evidence="1">
    <location>
        <begin position="382"/>
        <end position="391"/>
    </location>
</feature>
<dbReference type="InterPro" id="IPR000198">
    <property type="entry name" value="RhoGAP_dom"/>
</dbReference>
<evidence type="ECO:0000256" key="1">
    <source>
        <dbReference type="SAM" id="MobiDB-lite"/>
    </source>
</evidence>
<evidence type="ECO:0000313" key="4">
    <source>
        <dbReference type="EMBL" id="OZJ06875.1"/>
    </source>
</evidence>
<evidence type="ECO:0000313" key="5">
    <source>
        <dbReference type="Proteomes" id="UP000242875"/>
    </source>
</evidence>
<dbReference type="SMART" id="SM00324">
    <property type="entry name" value="RhoGAP"/>
    <property type="match status" value="1"/>
</dbReference>
<dbReference type="GO" id="GO:0005856">
    <property type="term" value="C:cytoskeleton"/>
    <property type="evidence" value="ECO:0007669"/>
    <property type="project" value="InterPro"/>
</dbReference>
<gene>
    <name evidence="4" type="ORF">BZG36_00023</name>
</gene>
<dbReference type="OrthoDB" id="437889at2759"/>
<dbReference type="SUPFAM" id="SSF48350">
    <property type="entry name" value="GTPase activation domain, GAP"/>
    <property type="match status" value="1"/>
</dbReference>
<evidence type="ECO:0008006" key="6">
    <source>
        <dbReference type="Google" id="ProtNLM"/>
    </source>
</evidence>
<reference evidence="4 5" key="1">
    <citation type="journal article" date="2017" name="Mycologia">
        <title>Bifiguratus adelaidae, gen. et sp. nov., a new member of Mucoromycotina in endophytic and soil-dwelling habitats.</title>
        <authorList>
            <person name="Torres-Cruz T.J."/>
            <person name="Billingsley Tobias T.L."/>
            <person name="Almatruk M."/>
            <person name="Hesse C."/>
            <person name="Kuske C.R."/>
            <person name="Desiro A."/>
            <person name="Benucci G.M."/>
            <person name="Bonito G."/>
            <person name="Stajich J.E."/>
            <person name="Dunlap C."/>
            <person name="Arnold A.E."/>
            <person name="Porras-Alfaro A."/>
        </authorList>
    </citation>
    <scope>NUCLEOTIDE SEQUENCE [LARGE SCALE GENOMIC DNA]</scope>
    <source>
        <strain evidence="4 5">AZ0501</strain>
    </source>
</reference>
<dbReference type="GO" id="GO:0005737">
    <property type="term" value="C:cytoplasm"/>
    <property type="evidence" value="ECO:0007669"/>
    <property type="project" value="TreeGrafter"/>
</dbReference>
<dbReference type="SMART" id="SM00139">
    <property type="entry name" value="MyTH4"/>
    <property type="match status" value="1"/>
</dbReference>
<dbReference type="InterPro" id="IPR038185">
    <property type="entry name" value="MyTH4_dom_sf"/>
</dbReference>
<dbReference type="Gene3D" id="1.10.555.10">
    <property type="entry name" value="Rho GTPase activation protein"/>
    <property type="match status" value="1"/>
</dbReference>
<dbReference type="Gene3D" id="1.25.40.530">
    <property type="entry name" value="MyTH4 domain"/>
    <property type="match status" value="1"/>
</dbReference>
<feature type="domain" description="Rho-GAP" evidence="2">
    <location>
        <begin position="474"/>
        <end position="664"/>
    </location>
</feature>
<feature type="compositionally biased region" description="Basic and acidic residues" evidence="1">
    <location>
        <begin position="137"/>
        <end position="147"/>
    </location>
</feature>
<dbReference type="PANTHER" id="PTHR45876">
    <property type="entry name" value="FI04035P"/>
    <property type="match status" value="1"/>
</dbReference>